<gene>
    <name evidence="1" type="ORF">BD289DRAFT_45426</name>
</gene>
<accession>A0A2T3A1H8</accession>
<reference evidence="1 2" key="1">
    <citation type="journal article" date="2018" name="Mycol. Prog.">
        <title>Coniella lustricola, a new species from submerged detritus.</title>
        <authorList>
            <person name="Raudabaugh D.B."/>
            <person name="Iturriaga T."/>
            <person name="Carver A."/>
            <person name="Mondo S."/>
            <person name="Pangilinan J."/>
            <person name="Lipzen A."/>
            <person name="He G."/>
            <person name="Amirebrahimi M."/>
            <person name="Grigoriev I.V."/>
            <person name="Miller A.N."/>
        </authorList>
    </citation>
    <scope>NUCLEOTIDE SEQUENCE [LARGE SCALE GENOMIC DNA]</scope>
    <source>
        <strain evidence="1 2">B22-T-1</strain>
    </source>
</reference>
<evidence type="ECO:0000313" key="1">
    <source>
        <dbReference type="EMBL" id="PSR81109.1"/>
    </source>
</evidence>
<proteinExistence type="predicted"/>
<organism evidence="1 2">
    <name type="scientific">Coniella lustricola</name>
    <dbReference type="NCBI Taxonomy" id="2025994"/>
    <lineage>
        <taxon>Eukaryota</taxon>
        <taxon>Fungi</taxon>
        <taxon>Dikarya</taxon>
        <taxon>Ascomycota</taxon>
        <taxon>Pezizomycotina</taxon>
        <taxon>Sordariomycetes</taxon>
        <taxon>Sordariomycetidae</taxon>
        <taxon>Diaporthales</taxon>
        <taxon>Schizoparmaceae</taxon>
        <taxon>Coniella</taxon>
    </lineage>
</organism>
<evidence type="ECO:0000313" key="2">
    <source>
        <dbReference type="Proteomes" id="UP000241462"/>
    </source>
</evidence>
<sequence>MALQTRALHSTFDIGPLVSIYPPPPSQRSGSSNSTRLCPVSLKQTPPRPLEYLSWVASTVAALKYPRVPRVPCPPAHLGYFGDPSMPFFFHAPAALGQQGTLALTHHTSSMLLVAHKRSSVTTTTCTICTTTTTTSVSVRTTRDSGAGAEATAVAAVLCSSRAASQALYCRFRSMP</sequence>
<dbReference type="AlphaFoldDB" id="A0A2T3A1H8"/>
<dbReference type="Proteomes" id="UP000241462">
    <property type="component" value="Unassembled WGS sequence"/>
</dbReference>
<name>A0A2T3A1H8_9PEZI</name>
<dbReference type="EMBL" id="KZ678509">
    <property type="protein sequence ID" value="PSR81109.1"/>
    <property type="molecule type" value="Genomic_DNA"/>
</dbReference>
<protein>
    <submittedName>
        <fullName evidence="1">Uncharacterized protein</fullName>
    </submittedName>
</protein>
<dbReference type="InParanoid" id="A0A2T3A1H8"/>
<keyword evidence="2" id="KW-1185">Reference proteome</keyword>